<proteinExistence type="predicted"/>
<gene>
    <name evidence="4" type="ORF">HNR30_007359</name>
</gene>
<feature type="transmembrane region" description="Helical" evidence="1">
    <location>
        <begin position="70"/>
        <end position="95"/>
    </location>
</feature>
<protein>
    <recommendedName>
        <fullName evidence="3">Protein-glutamine gamma-glutamyltransferase-like C-terminal domain-containing protein</fullName>
    </recommendedName>
</protein>
<keyword evidence="1" id="KW-0472">Membrane</keyword>
<organism evidence="4 5">
    <name type="scientific">Nonomuraea soli</name>
    <dbReference type="NCBI Taxonomy" id="1032476"/>
    <lineage>
        <taxon>Bacteria</taxon>
        <taxon>Bacillati</taxon>
        <taxon>Actinomycetota</taxon>
        <taxon>Actinomycetes</taxon>
        <taxon>Streptosporangiales</taxon>
        <taxon>Streptosporangiaceae</taxon>
        <taxon>Nonomuraea</taxon>
    </lineage>
</organism>
<dbReference type="InterPro" id="IPR025403">
    <property type="entry name" value="TgpA-like_C"/>
</dbReference>
<evidence type="ECO:0000313" key="4">
    <source>
        <dbReference type="EMBL" id="MBA2895968.1"/>
    </source>
</evidence>
<keyword evidence="1" id="KW-1133">Transmembrane helix</keyword>
<comment type="caution">
    <text evidence="4">The sequence shown here is derived from an EMBL/GenBank/DDBJ whole genome shotgun (WGS) entry which is preliminary data.</text>
</comment>
<dbReference type="Pfam" id="PF13559">
    <property type="entry name" value="DUF4129"/>
    <property type="match status" value="1"/>
</dbReference>
<evidence type="ECO:0000259" key="3">
    <source>
        <dbReference type="Pfam" id="PF13559"/>
    </source>
</evidence>
<dbReference type="AlphaFoldDB" id="A0A7W0CRP9"/>
<keyword evidence="1" id="KW-0812">Transmembrane</keyword>
<keyword evidence="5" id="KW-1185">Reference proteome</keyword>
<keyword evidence="2" id="KW-0732">Signal</keyword>
<sequence length="223" mass="24528">MKWWPAVIIVGALLAVGLSAGTAGDFKGEFDSGVGDFGWFGSPRFPKTMQEAAESEHVFVYRERDVNSNLWYSLAGGTFVALLVATILAILYAIIRNLIRQRDPPMRNAGRGPPVEEVELHQETVRAAVRAALQELDAGDDPRKAVIACWLRLEHEAAEAGVPRLVGDTPEELMARLLADHDEDALRQLTGAYHLARYAPHEVSEELRSTARHALARVEAHAT</sequence>
<evidence type="ECO:0000313" key="5">
    <source>
        <dbReference type="Proteomes" id="UP000530928"/>
    </source>
</evidence>
<feature type="domain" description="Protein-glutamine gamma-glutamyltransferase-like C-terminal" evidence="3">
    <location>
        <begin position="149"/>
        <end position="215"/>
    </location>
</feature>
<reference evidence="4 5" key="1">
    <citation type="submission" date="2020-07" db="EMBL/GenBank/DDBJ databases">
        <title>Genomic Encyclopedia of Type Strains, Phase IV (KMG-IV): sequencing the most valuable type-strain genomes for metagenomic binning, comparative biology and taxonomic classification.</title>
        <authorList>
            <person name="Goeker M."/>
        </authorList>
    </citation>
    <scope>NUCLEOTIDE SEQUENCE [LARGE SCALE GENOMIC DNA]</scope>
    <source>
        <strain evidence="4 5">DSM 45533</strain>
    </source>
</reference>
<dbReference type="RefSeq" id="WP_181614720.1">
    <property type="nucleotide sequence ID" value="NZ_BAABAM010000007.1"/>
</dbReference>
<accession>A0A7W0CRP9</accession>
<name>A0A7W0CRP9_9ACTN</name>
<dbReference type="EMBL" id="JACDUR010000008">
    <property type="protein sequence ID" value="MBA2895968.1"/>
    <property type="molecule type" value="Genomic_DNA"/>
</dbReference>
<dbReference type="Proteomes" id="UP000530928">
    <property type="component" value="Unassembled WGS sequence"/>
</dbReference>
<feature type="chain" id="PRO_5039394978" description="Protein-glutamine gamma-glutamyltransferase-like C-terminal domain-containing protein" evidence="2">
    <location>
        <begin position="21"/>
        <end position="223"/>
    </location>
</feature>
<evidence type="ECO:0000256" key="1">
    <source>
        <dbReference type="SAM" id="Phobius"/>
    </source>
</evidence>
<evidence type="ECO:0000256" key="2">
    <source>
        <dbReference type="SAM" id="SignalP"/>
    </source>
</evidence>
<feature type="signal peptide" evidence="2">
    <location>
        <begin position="1"/>
        <end position="20"/>
    </location>
</feature>